<feature type="compositionally biased region" description="Polar residues" evidence="1">
    <location>
        <begin position="211"/>
        <end position="226"/>
    </location>
</feature>
<feature type="compositionally biased region" description="Polar residues" evidence="1">
    <location>
        <begin position="66"/>
        <end position="80"/>
    </location>
</feature>
<comment type="caution">
    <text evidence="2">The sequence shown here is derived from an EMBL/GenBank/DDBJ whole genome shotgun (WGS) entry which is preliminary data.</text>
</comment>
<dbReference type="AlphaFoldDB" id="A0A9D4ZDE4"/>
<evidence type="ECO:0000256" key="1">
    <source>
        <dbReference type="SAM" id="MobiDB-lite"/>
    </source>
</evidence>
<keyword evidence="3" id="KW-1185">Reference proteome</keyword>
<organism evidence="2 3">
    <name type="scientific">Adiantum capillus-veneris</name>
    <name type="common">Maidenhair fern</name>
    <dbReference type="NCBI Taxonomy" id="13818"/>
    <lineage>
        <taxon>Eukaryota</taxon>
        <taxon>Viridiplantae</taxon>
        <taxon>Streptophyta</taxon>
        <taxon>Embryophyta</taxon>
        <taxon>Tracheophyta</taxon>
        <taxon>Polypodiopsida</taxon>
        <taxon>Polypodiidae</taxon>
        <taxon>Polypodiales</taxon>
        <taxon>Pteridineae</taxon>
        <taxon>Pteridaceae</taxon>
        <taxon>Vittarioideae</taxon>
        <taxon>Adiantum</taxon>
    </lineage>
</organism>
<dbReference type="EMBL" id="JABFUD020000013">
    <property type="protein sequence ID" value="KAI5071184.1"/>
    <property type="molecule type" value="Genomic_DNA"/>
</dbReference>
<name>A0A9D4ZDE4_ADICA</name>
<accession>A0A9D4ZDE4</accession>
<dbReference type="Proteomes" id="UP000886520">
    <property type="component" value="Chromosome 13"/>
</dbReference>
<protein>
    <submittedName>
        <fullName evidence="2">Uncharacterized protein</fullName>
    </submittedName>
</protein>
<feature type="compositionally biased region" description="Low complexity" evidence="1">
    <location>
        <begin position="383"/>
        <end position="398"/>
    </location>
</feature>
<dbReference type="OrthoDB" id="1981429at2759"/>
<reference evidence="2" key="1">
    <citation type="submission" date="2021-01" db="EMBL/GenBank/DDBJ databases">
        <title>Adiantum capillus-veneris genome.</title>
        <authorList>
            <person name="Fang Y."/>
            <person name="Liao Q."/>
        </authorList>
    </citation>
    <scope>NUCLEOTIDE SEQUENCE</scope>
    <source>
        <strain evidence="2">H3</strain>
        <tissue evidence="2">Leaf</tissue>
    </source>
</reference>
<feature type="region of interest" description="Disordered" evidence="1">
    <location>
        <begin position="349"/>
        <end position="414"/>
    </location>
</feature>
<evidence type="ECO:0000313" key="2">
    <source>
        <dbReference type="EMBL" id="KAI5071184.1"/>
    </source>
</evidence>
<feature type="compositionally biased region" description="Basic and acidic residues" evidence="1">
    <location>
        <begin position="401"/>
        <end position="412"/>
    </location>
</feature>
<sequence length="567" mass="60716">MLQAFVHCRLIHLFNFNGKANTKGCVMQGSSSTGYQHEDFTNGRRPYELDTGVTLNWMADKRKPNESSVHSAEGRTSGSRESVPALEVPLNISHCHEDELISWLQYPLEDSFDKNYCSEEPYPQGDKSNSDTVYNAFSNLTLREATYTWGVPGVPDTKKGEKILTANMAMAMGAQRAAGLLFQSGADTFNKVRTNAQPHAARNVDNHVTERTSGSASSIEKPGLSSQNVTRPNFSVFFRTGGVTGMSSEQVTCTQTESRIFKNVEQLSPASDTPMIVTEFPFMSLPQSRTTEGTGMDFPRLPSQHQVKLGTSEGFFIADGIESTAPAYATSKLEAKAIGLMEQAMVTSQHPRSLLSQSAPASISGLSSGGSAGSSGKRIRAEASASGLSSGAWAGSSGKRIRADAETKHPMSQEDLSFGSASTVITDMDSCRQSKLARCVSETNINLAGSQIAVSTTDLDSKALCRVQTGSGRTSVGSQLHENVGMGDAFKQYPSSAWCDSTSKSDTKAAAHSTKRKAPFSEKAEFECKVLRGGNLLQGLVIGAKGTEAADIQSLEREGGIMGKKGR</sequence>
<feature type="region of interest" description="Disordered" evidence="1">
    <location>
        <begin position="200"/>
        <end position="226"/>
    </location>
</feature>
<gene>
    <name evidence="2" type="ORF">GOP47_0013435</name>
</gene>
<evidence type="ECO:0000313" key="3">
    <source>
        <dbReference type="Proteomes" id="UP000886520"/>
    </source>
</evidence>
<feature type="compositionally biased region" description="Low complexity" evidence="1">
    <location>
        <begin position="356"/>
        <end position="366"/>
    </location>
</feature>
<feature type="region of interest" description="Disordered" evidence="1">
    <location>
        <begin position="60"/>
        <end position="82"/>
    </location>
</feature>
<proteinExistence type="predicted"/>